<dbReference type="InterPro" id="IPR041586">
    <property type="entry name" value="PsrA_TetR_C"/>
</dbReference>
<dbReference type="InterPro" id="IPR050109">
    <property type="entry name" value="HTH-type_TetR-like_transc_reg"/>
</dbReference>
<evidence type="ECO:0000256" key="1">
    <source>
        <dbReference type="ARBA" id="ARBA00023125"/>
    </source>
</evidence>
<feature type="DNA-binding region" description="H-T-H motif" evidence="2">
    <location>
        <begin position="53"/>
        <end position="72"/>
    </location>
</feature>
<evidence type="ECO:0000256" key="3">
    <source>
        <dbReference type="SAM" id="MobiDB-lite"/>
    </source>
</evidence>
<keyword evidence="1 2" id="KW-0238">DNA-binding</keyword>
<evidence type="ECO:0000259" key="4">
    <source>
        <dbReference type="PROSITE" id="PS50977"/>
    </source>
</evidence>
<keyword evidence="6" id="KW-1185">Reference proteome</keyword>
<proteinExistence type="predicted"/>
<dbReference type="RefSeq" id="WP_245423730.1">
    <property type="nucleotide sequence ID" value="NZ_OBQD01000056.1"/>
</dbReference>
<dbReference type="Pfam" id="PF00440">
    <property type="entry name" value="TetR_N"/>
    <property type="match status" value="1"/>
</dbReference>
<dbReference type="EMBL" id="OBQD01000056">
    <property type="protein sequence ID" value="SOC48380.1"/>
    <property type="molecule type" value="Genomic_DNA"/>
</dbReference>
<gene>
    <name evidence="5" type="ORF">SAMN05892877_1561</name>
</gene>
<dbReference type="GO" id="GO:0000976">
    <property type="term" value="F:transcription cis-regulatory region binding"/>
    <property type="evidence" value="ECO:0007669"/>
    <property type="project" value="TreeGrafter"/>
</dbReference>
<dbReference type="PRINTS" id="PR00455">
    <property type="entry name" value="HTHTETR"/>
</dbReference>
<dbReference type="Pfam" id="PF17939">
    <property type="entry name" value="TetR_C_30"/>
    <property type="match status" value="1"/>
</dbReference>
<dbReference type="AlphaFoldDB" id="A0A285V2T8"/>
<dbReference type="PANTHER" id="PTHR30055">
    <property type="entry name" value="HTH-TYPE TRANSCRIPTIONAL REGULATOR RUTR"/>
    <property type="match status" value="1"/>
</dbReference>
<dbReference type="SUPFAM" id="SSF48498">
    <property type="entry name" value="Tetracyclin repressor-like, C-terminal domain"/>
    <property type="match status" value="1"/>
</dbReference>
<accession>A0A285V2T8</accession>
<evidence type="ECO:0000313" key="6">
    <source>
        <dbReference type="Proteomes" id="UP000219167"/>
    </source>
</evidence>
<name>A0A285V2T8_9HYPH</name>
<dbReference type="InterPro" id="IPR036271">
    <property type="entry name" value="Tet_transcr_reg_TetR-rel_C_sf"/>
</dbReference>
<dbReference type="PROSITE" id="PS50977">
    <property type="entry name" value="HTH_TETR_2"/>
    <property type="match status" value="1"/>
</dbReference>
<sequence>MTKSRSKMIEEGPALTNKGRKRPGRPEGFTTSREDILDAAEIVFSELGFSGTTLRKVADKIGVTNALIGYYFKNKENLFREVFLRKGTEIATARAEGLKRLKADNHVPSVANLVRSFLEPSIRLRESAQGRAFLRLHSRLHMEPEALAFELRSQVYDTTTRAYAEAFLAALPHLDAESVYMRMSLMIGSYLYTFSDTNRLDELVPQTNKRKNINLDIEEIVAYVSAGMHASK</sequence>
<feature type="region of interest" description="Disordered" evidence="3">
    <location>
        <begin position="1"/>
        <end position="31"/>
    </location>
</feature>
<dbReference type="Proteomes" id="UP000219167">
    <property type="component" value="Unassembled WGS sequence"/>
</dbReference>
<evidence type="ECO:0000256" key="2">
    <source>
        <dbReference type="PROSITE-ProRule" id="PRU00335"/>
    </source>
</evidence>
<evidence type="ECO:0000313" key="5">
    <source>
        <dbReference type="EMBL" id="SOC48380.1"/>
    </source>
</evidence>
<dbReference type="PANTHER" id="PTHR30055:SF235">
    <property type="entry name" value="TRANSCRIPTIONAL REGULATORY PROTEIN"/>
    <property type="match status" value="1"/>
</dbReference>
<protein>
    <submittedName>
        <fullName evidence="5">TetR family transcriptional regulator</fullName>
    </submittedName>
</protein>
<dbReference type="InterPro" id="IPR009057">
    <property type="entry name" value="Homeodomain-like_sf"/>
</dbReference>
<organism evidence="5 6">
    <name type="scientific">Rhizobium subbaraonis</name>
    <dbReference type="NCBI Taxonomy" id="908946"/>
    <lineage>
        <taxon>Bacteria</taxon>
        <taxon>Pseudomonadati</taxon>
        <taxon>Pseudomonadota</taxon>
        <taxon>Alphaproteobacteria</taxon>
        <taxon>Hyphomicrobiales</taxon>
        <taxon>Rhizobiaceae</taxon>
        <taxon>Rhizobium/Agrobacterium group</taxon>
        <taxon>Rhizobium</taxon>
    </lineage>
</organism>
<dbReference type="InterPro" id="IPR001647">
    <property type="entry name" value="HTH_TetR"/>
</dbReference>
<feature type="domain" description="HTH tetR-type" evidence="4">
    <location>
        <begin position="30"/>
        <end position="90"/>
    </location>
</feature>
<dbReference type="GO" id="GO:0003700">
    <property type="term" value="F:DNA-binding transcription factor activity"/>
    <property type="evidence" value="ECO:0007669"/>
    <property type="project" value="TreeGrafter"/>
</dbReference>
<reference evidence="5 6" key="1">
    <citation type="submission" date="2017-08" db="EMBL/GenBank/DDBJ databases">
        <authorList>
            <person name="de Groot N.N."/>
        </authorList>
    </citation>
    <scope>NUCLEOTIDE SEQUENCE [LARGE SCALE GENOMIC DNA]</scope>
    <source>
        <strain evidence="5 6">JC85</strain>
    </source>
</reference>
<dbReference type="SUPFAM" id="SSF46689">
    <property type="entry name" value="Homeodomain-like"/>
    <property type="match status" value="1"/>
</dbReference>
<dbReference type="Gene3D" id="1.10.357.10">
    <property type="entry name" value="Tetracycline Repressor, domain 2"/>
    <property type="match status" value="1"/>
</dbReference>